<dbReference type="GO" id="GO:0015226">
    <property type="term" value="F:carnitine transmembrane transporter activity"/>
    <property type="evidence" value="ECO:0007669"/>
    <property type="project" value="TreeGrafter"/>
</dbReference>
<feature type="transmembrane region" description="Helical" evidence="7">
    <location>
        <begin position="323"/>
        <end position="342"/>
    </location>
</feature>
<dbReference type="Gene3D" id="1.10.3720.10">
    <property type="entry name" value="MetI-like"/>
    <property type="match status" value="2"/>
</dbReference>
<dbReference type="SUPFAM" id="SSF161098">
    <property type="entry name" value="MetI-like"/>
    <property type="match status" value="2"/>
</dbReference>
<evidence type="ECO:0000256" key="1">
    <source>
        <dbReference type="ARBA" id="ARBA00004651"/>
    </source>
</evidence>
<protein>
    <submittedName>
        <fullName evidence="9">ABC transporter permease subunit</fullName>
    </submittedName>
</protein>
<dbReference type="InterPro" id="IPR035906">
    <property type="entry name" value="MetI-like_sf"/>
</dbReference>
<dbReference type="EMBL" id="JACBXS010000003">
    <property type="protein sequence ID" value="NYS23855.1"/>
    <property type="molecule type" value="Genomic_DNA"/>
</dbReference>
<dbReference type="GO" id="GO:0031460">
    <property type="term" value="P:glycine betaine transport"/>
    <property type="evidence" value="ECO:0007669"/>
    <property type="project" value="UniProtKB-ARBA"/>
</dbReference>
<feature type="domain" description="ABC transmembrane type-1" evidence="8">
    <location>
        <begin position="163"/>
        <end position="346"/>
    </location>
</feature>
<reference evidence="9 10" key="1">
    <citation type="journal article" date="2000" name="Arch. Microbiol.">
        <title>Rhodobaca bogoriensis gen. nov. and sp. nov., an alkaliphilic purple nonsulfur bacterium from African Rift Valley soda lakes.</title>
        <authorList>
            <person name="Milford A.D."/>
            <person name="Achenbach L.A."/>
            <person name="Jung D.O."/>
            <person name="Madigan M.T."/>
        </authorList>
    </citation>
    <scope>NUCLEOTIDE SEQUENCE [LARGE SCALE GENOMIC DNA]</scope>
    <source>
        <strain evidence="9 10">2376</strain>
    </source>
</reference>
<feature type="transmembrane region" description="Helical" evidence="7">
    <location>
        <begin position="293"/>
        <end position="317"/>
    </location>
</feature>
<evidence type="ECO:0000256" key="2">
    <source>
        <dbReference type="ARBA" id="ARBA00022448"/>
    </source>
</evidence>
<evidence type="ECO:0000259" key="8">
    <source>
        <dbReference type="PROSITE" id="PS50928"/>
    </source>
</evidence>
<dbReference type="GO" id="GO:0015871">
    <property type="term" value="P:choline transport"/>
    <property type="evidence" value="ECO:0007669"/>
    <property type="project" value="TreeGrafter"/>
</dbReference>
<dbReference type="Pfam" id="PF00528">
    <property type="entry name" value="BPD_transp_1"/>
    <property type="match status" value="2"/>
</dbReference>
<keyword evidence="2 7" id="KW-0813">Transport</keyword>
<feature type="transmembrane region" description="Helical" evidence="7">
    <location>
        <begin position="370"/>
        <end position="388"/>
    </location>
</feature>
<sequence>MTLAAPDHATASPAGPQRPGAQRWLWPVALLLTLALGWAAPLLEALPGLGWLIRVPSALVIDMQAAVRGFMDWLVNRAHFGLFTFRELTRGIAWLVDQPYQAARFVLVEGWVEGRGARAVTHFPPLSWIAITAIVTTMGWHAGGWRLAAFVGGCFLYLAVFGQWASAMVTLASIVIAVPFGVGLGLLLGVAAYLSPRFDRALRPVLDLMQTVPIFAYLVPILFLFGFGPVAALVATVIYAMPPMVRVTTLALHSVPEEIREFAAMVGCTRNQRIWRVLVPAAKPDLMVGVNQVIMLSLNMVIIASMIGAGGLGFDVLNALRRLNIGAGIEAGLAIVALAVALDRLSQAYARRSARPPTASGMSWLARNRWAPALVAVAVLSGLLGLIWPPAQSFPAEWQITTRDFWASLVRTINVNYFDQLEAFKNALLLNVMIPLRRFLLALPWVWVLALVTLAGWRLGGARLAGLCAALVMFIAMAGLWEPAMITLYLCGLSVVIAALIGIPLGVLAASGHRAGRVIGGFIDTLQTLPSFVYLIPVVMLFRVGDFAAMIAVVLYALAPAVRYTAHGLRSVPSELIEAGTVSGCTRWQMLWRIRLPMAVPEILLGINQTIMLALSMLVITALVGTRDLGQEVYIALTRADVGQGIIAGLGVAAIAIIADRLIAAGAARTRARLGLTGRGGS</sequence>
<dbReference type="PROSITE" id="PS50928">
    <property type="entry name" value="ABC_TM1"/>
    <property type="match status" value="2"/>
</dbReference>
<evidence type="ECO:0000313" key="10">
    <source>
        <dbReference type="Proteomes" id="UP000529417"/>
    </source>
</evidence>
<dbReference type="InterPro" id="IPR000515">
    <property type="entry name" value="MetI-like"/>
</dbReference>
<comment type="similarity">
    <text evidence="7">Belongs to the binding-protein-dependent transport system permease family.</text>
</comment>
<name>A0A7Z0KWT4_9RHOB</name>
<dbReference type="FunFam" id="1.10.3720.10:FF:000001">
    <property type="entry name" value="Glycine betaine ABC transporter, permease"/>
    <property type="match status" value="2"/>
</dbReference>
<evidence type="ECO:0000313" key="9">
    <source>
        <dbReference type="EMBL" id="NYS23855.1"/>
    </source>
</evidence>
<evidence type="ECO:0000256" key="3">
    <source>
        <dbReference type="ARBA" id="ARBA00022475"/>
    </source>
</evidence>
<dbReference type="CDD" id="cd06261">
    <property type="entry name" value="TM_PBP2"/>
    <property type="match status" value="2"/>
</dbReference>
<comment type="caution">
    <text evidence="9">The sequence shown here is derived from an EMBL/GenBank/DDBJ whole genome shotgun (WGS) entry which is preliminary data.</text>
</comment>
<evidence type="ECO:0000256" key="5">
    <source>
        <dbReference type="ARBA" id="ARBA00022989"/>
    </source>
</evidence>
<keyword evidence="5 7" id="KW-1133">Transmembrane helix</keyword>
<feature type="transmembrane region" description="Helical" evidence="7">
    <location>
        <begin position="147"/>
        <end position="164"/>
    </location>
</feature>
<feature type="transmembrane region" description="Helical" evidence="7">
    <location>
        <begin position="464"/>
        <end position="481"/>
    </location>
</feature>
<organism evidence="9 10">
    <name type="scientific">Rhabdonatronobacter sediminivivens</name>
    <dbReference type="NCBI Taxonomy" id="2743469"/>
    <lineage>
        <taxon>Bacteria</taxon>
        <taxon>Pseudomonadati</taxon>
        <taxon>Pseudomonadota</taxon>
        <taxon>Alphaproteobacteria</taxon>
        <taxon>Rhodobacterales</taxon>
        <taxon>Paracoccaceae</taxon>
        <taxon>Rhabdonatronobacter</taxon>
    </lineage>
</organism>
<proteinExistence type="inferred from homology"/>
<accession>A0A7Z0KWT4</accession>
<feature type="transmembrane region" description="Helical" evidence="7">
    <location>
        <begin position="24"/>
        <end position="43"/>
    </location>
</feature>
<dbReference type="AlphaFoldDB" id="A0A7Z0KWT4"/>
<keyword evidence="6 7" id="KW-0472">Membrane</keyword>
<feature type="transmembrane region" description="Helical" evidence="7">
    <location>
        <begin position="214"/>
        <end position="240"/>
    </location>
</feature>
<comment type="subcellular location">
    <subcellularLocation>
        <location evidence="1 7">Cell membrane</location>
        <topology evidence="1 7">Multi-pass membrane protein</topology>
    </subcellularLocation>
</comment>
<evidence type="ECO:0000256" key="7">
    <source>
        <dbReference type="RuleBase" id="RU363032"/>
    </source>
</evidence>
<feature type="domain" description="ABC transmembrane type-1" evidence="8">
    <location>
        <begin position="484"/>
        <end position="663"/>
    </location>
</feature>
<evidence type="ECO:0000256" key="6">
    <source>
        <dbReference type="ARBA" id="ARBA00023136"/>
    </source>
</evidence>
<feature type="transmembrane region" description="Helical" evidence="7">
    <location>
        <begin position="645"/>
        <end position="664"/>
    </location>
</feature>
<dbReference type="RefSeq" id="WP_179904556.1">
    <property type="nucleotide sequence ID" value="NZ_JACBXS010000003.1"/>
</dbReference>
<keyword evidence="4 7" id="KW-0812">Transmembrane</keyword>
<dbReference type="Proteomes" id="UP000529417">
    <property type="component" value="Unassembled WGS sequence"/>
</dbReference>
<gene>
    <name evidence="9" type="ORF">HUK65_02545</name>
</gene>
<feature type="transmembrane region" description="Helical" evidence="7">
    <location>
        <begin position="487"/>
        <end position="510"/>
    </location>
</feature>
<feature type="transmembrane region" description="Helical" evidence="7">
    <location>
        <begin position="603"/>
        <end position="625"/>
    </location>
</feature>
<keyword evidence="3" id="KW-1003">Cell membrane</keyword>
<dbReference type="PANTHER" id="PTHR47737">
    <property type="entry name" value="GLYCINE BETAINE/PROLINE BETAINE TRANSPORT SYSTEM PERMEASE PROTEIN PROW"/>
    <property type="match status" value="1"/>
</dbReference>
<feature type="transmembrane region" description="Helical" evidence="7">
    <location>
        <begin position="171"/>
        <end position="194"/>
    </location>
</feature>
<dbReference type="GO" id="GO:0043190">
    <property type="term" value="C:ATP-binding cassette (ABC) transporter complex"/>
    <property type="evidence" value="ECO:0007669"/>
    <property type="project" value="TreeGrafter"/>
</dbReference>
<dbReference type="PANTHER" id="PTHR47737:SF1">
    <property type="entry name" value="GLYCINE BETAINE_PROLINE BETAINE TRANSPORT SYSTEM PERMEASE PROTEIN PROW"/>
    <property type="match status" value="1"/>
</dbReference>
<keyword evidence="10" id="KW-1185">Reference proteome</keyword>
<dbReference type="GO" id="GO:0005275">
    <property type="term" value="F:amine transmembrane transporter activity"/>
    <property type="evidence" value="ECO:0007669"/>
    <property type="project" value="TreeGrafter"/>
</dbReference>
<evidence type="ECO:0000256" key="4">
    <source>
        <dbReference type="ARBA" id="ARBA00022692"/>
    </source>
</evidence>